<keyword evidence="2" id="KW-0547">Nucleotide-binding</keyword>
<reference evidence="5 6" key="1">
    <citation type="journal article" date="2016" name="Nat. Commun.">
        <title>Thousands of microbial genomes shed light on interconnected biogeochemical processes in an aquifer system.</title>
        <authorList>
            <person name="Anantharaman K."/>
            <person name="Brown C.T."/>
            <person name="Hug L.A."/>
            <person name="Sharon I."/>
            <person name="Castelle C.J."/>
            <person name="Probst A.J."/>
            <person name="Thomas B.C."/>
            <person name="Singh A."/>
            <person name="Wilkins M.J."/>
            <person name="Karaoz U."/>
            <person name="Brodie E.L."/>
            <person name="Williams K.H."/>
            <person name="Hubbard S.S."/>
            <person name="Banfield J.F."/>
        </authorList>
    </citation>
    <scope>NUCLEOTIDE SEQUENCE [LARGE SCALE GENOMIC DNA]</scope>
</reference>
<dbReference type="Pfam" id="PF05157">
    <property type="entry name" value="MshEN"/>
    <property type="match status" value="1"/>
</dbReference>
<sequence>MNLLSLVEEKGLISAKDRVAMEASIKQEKRSLEEVLNEHGITPEDALKIAGERYGIPGRILEEPPAEQEALSYIPEESARHYGFVPLRVGDGALEVGIVDPDNIEAIDALQFISAKVGMPYKLFLITSADFDRVIETYKNLSGEIGVALSEFEMASRAAAAEAREGKKTTGIIPEAESTLDLGGEGDIDKLKEDAPVTKIVSTILRYAIEGKASDIHIEPTPEKTRVRFRMDGILHTSLELPKKVHEAVVARVKILAQLRLDEKRKPQDGRFSASVEQRRIDFRVSTFPTEYGEKAEMRILDQTAATATLESVGLAGGELTTVREMLNSPYGIILIAGPTGSGKSTTLFAMLSEIDRETENVVSLEDPVEYRISGVSQSQVKPEIEYTFASGLRSILRQDPDIIMVGEIRDKETAQLATQAALTGHLVFSTIHTNTAAGAIPRLIDMGVDPYLIAPTLVAVIGQRLVRKLCPGAGKPFAIKDSIRILLDKQFADLPEPYRRKLPPLKAFYRASPTEECPSGVRGRTAVFEILKMNKKLEQVILKDPAEGNIRAAAREDGMLSMRENAIIKALAGEIPFEEINTLGGELFLEDEH</sequence>
<proteinExistence type="inferred from homology"/>
<dbReference type="InterPro" id="IPR001482">
    <property type="entry name" value="T2SS/T4SS_dom"/>
</dbReference>
<evidence type="ECO:0000256" key="3">
    <source>
        <dbReference type="ARBA" id="ARBA00022840"/>
    </source>
</evidence>
<accession>A0A1F6E598</accession>
<dbReference type="InterPro" id="IPR027417">
    <property type="entry name" value="P-loop_NTPase"/>
</dbReference>
<dbReference type="CDD" id="cd01129">
    <property type="entry name" value="PulE-GspE-like"/>
    <property type="match status" value="1"/>
</dbReference>
<dbReference type="InterPro" id="IPR037257">
    <property type="entry name" value="T2SS_E_N_sf"/>
</dbReference>
<dbReference type="Pfam" id="PF00437">
    <property type="entry name" value="T2SSE"/>
    <property type="match status" value="1"/>
</dbReference>
<keyword evidence="3" id="KW-0067">ATP-binding</keyword>
<dbReference type="Gene3D" id="3.30.300.160">
    <property type="entry name" value="Type II secretion system, protein E, N-terminal domain"/>
    <property type="match status" value="1"/>
</dbReference>
<dbReference type="GO" id="GO:0005524">
    <property type="term" value="F:ATP binding"/>
    <property type="evidence" value="ECO:0007669"/>
    <property type="project" value="UniProtKB-KW"/>
</dbReference>
<evidence type="ECO:0000313" key="5">
    <source>
        <dbReference type="EMBL" id="OGG68875.1"/>
    </source>
</evidence>
<dbReference type="InterPro" id="IPR007831">
    <property type="entry name" value="T2SS_GspE_N"/>
</dbReference>
<name>A0A1F6E598_9BACT</name>
<dbReference type="SUPFAM" id="SSF52540">
    <property type="entry name" value="P-loop containing nucleoside triphosphate hydrolases"/>
    <property type="match status" value="1"/>
</dbReference>
<dbReference type="PANTHER" id="PTHR30258:SF2">
    <property type="entry name" value="COMG OPERON PROTEIN 1"/>
    <property type="match status" value="1"/>
</dbReference>
<dbReference type="SUPFAM" id="SSF160246">
    <property type="entry name" value="EspE N-terminal domain-like"/>
    <property type="match status" value="1"/>
</dbReference>
<evidence type="ECO:0000259" key="4">
    <source>
        <dbReference type="PROSITE" id="PS00662"/>
    </source>
</evidence>
<comment type="similarity">
    <text evidence="1">Belongs to the GSP E family.</text>
</comment>
<organism evidence="5 6">
    <name type="scientific">Candidatus Kaiserbacteria bacterium RIFCSPHIGHO2_02_FULL_56_30</name>
    <dbReference type="NCBI Taxonomy" id="1798499"/>
    <lineage>
        <taxon>Bacteria</taxon>
        <taxon>Candidatus Kaiseribacteriota</taxon>
    </lineage>
</organism>
<evidence type="ECO:0000313" key="6">
    <source>
        <dbReference type="Proteomes" id="UP000177107"/>
    </source>
</evidence>
<dbReference type="PANTHER" id="PTHR30258">
    <property type="entry name" value="TYPE II SECRETION SYSTEM PROTEIN GSPE-RELATED"/>
    <property type="match status" value="1"/>
</dbReference>
<dbReference type="AlphaFoldDB" id="A0A1F6E598"/>
<gene>
    <name evidence="5" type="ORF">A3C95_01515</name>
</gene>
<dbReference type="PROSITE" id="PS00662">
    <property type="entry name" value="T2SP_E"/>
    <property type="match status" value="1"/>
</dbReference>
<feature type="domain" description="Bacterial type II secretion system protein E" evidence="4">
    <location>
        <begin position="397"/>
        <end position="411"/>
    </location>
</feature>
<dbReference type="Gene3D" id="3.30.450.90">
    <property type="match status" value="1"/>
</dbReference>
<dbReference type="Proteomes" id="UP000177107">
    <property type="component" value="Unassembled WGS sequence"/>
</dbReference>
<dbReference type="GO" id="GO:0005886">
    <property type="term" value="C:plasma membrane"/>
    <property type="evidence" value="ECO:0007669"/>
    <property type="project" value="TreeGrafter"/>
</dbReference>
<dbReference type="Gene3D" id="3.40.50.300">
    <property type="entry name" value="P-loop containing nucleotide triphosphate hydrolases"/>
    <property type="match status" value="1"/>
</dbReference>
<dbReference type="GO" id="GO:0016887">
    <property type="term" value="F:ATP hydrolysis activity"/>
    <property type="evidence" value="ECO:0007669"/>
    <property type="project" value="TreeGrafter"/>
</dbReference>
<protein>
    <recommendedName>
        <fullName evidence="4">Bacterial type II secretion system protein E domain-containing protein</fullName>
    </recommendedName>
</protein>
<evidence type="ECO:0000256" key="2">
    <source>
        <dbReference type="ARBA" id="ARBA00022741"/>
    </source>
</evidence>
<comment type="caution">
    <text evidence="5">The sequence shown here is derived from an EMBL/GenBank/DDBJ whole genome shotgun (WGS) entry which is preliminary data.</text>
</comment>
<evidence type="ECO:0000256" key="1">
    <source>
        <dbReference type="ARBA" id="ARBA00006611"/>
    </source>
</evidence>
<dbReference type="EMBL" id="MFLM01000002">
    <property type="protein sequence ID" value="OGG68875.1"/>
    <property type="molecule type" value="Genomic_DNA"/>
</dbReference>
<dbReference type="STRING" id="1798499.A3C95_01515"/>